<dbReference type="InterPro" id="IPR028978">
    <property type="entry name" value="Chorismate_lyase_/UTRA_dom_sf"/>
</dbReference>
<dbReference type="Gene3D" id="3.40.1410.10">
    <property type="entry name" value="Chorismate lyase-like"/>
    <property type="match status" value="1"/>
</dbReference>
<proteinExistence type="predicted"/>
<dbReference type="OrthoDB" id="6626198at2"/>
<evidence type="ECO:0000256" key="4">
    <source>
        <dbReference type="SAM" id="MobiDB-lite"/>
    </source>
</evidence>
<sequence length="258" mass="28991">MTRHDVSSDCRDVGQGGNPSAQTRPLYRRIKDALREQIREGALKPYQQLPSESELMARYGVSRITVRQALRDLHSEGLIFSIQGKGSFVAAPRVVQELKWLQGFAEAMALKGFQAWSKVLLTREPHPDRDVARALGLKRTDRVVEIQRVRYLGREPVSLDVSFFPAEVGRLLLEADITGDLFPLLETRCGLRLGTADLRIEAVACPAGAAMLLSVTPGAPVLQIHRLTRTAEGMAVDFERLYYRGDVCQYQVQLHRRR</sequence>
<keyword evidence="1" id="KW-0805">Transcription regulation</keyword>
<evidence type="ECO:0000256" key="3">
    <source>
        <dbReference type="ARBA" id="ARBA00023163"/>
    </source>
</evidence>
<dbReference type="GO" id="GO:0003677">
    <property type="term" value="F:DNA binding"/>
    <property type="evidence" value="ECO:0007669"/>
    <property type="project" value="UniProtKB-KW"/>
</dbReference>
<dbReference type="FunCoup" id="A0A5C7EM20">
    <property type="interactions" value="79"/>
</dbReference>
<dbReference type="Proteomes" id="UP000321201">
    <property type="component" value="Unassembled WGS sequence"/>
</dbReference>
<reference evidence="6 7" key="1">
    <citation type="submission" date="2019-08" db="EMBL/GenBank/DDBJ databases">
        <title>Pelomicrobium methylotrophicum gen. nov., sp. nov. a moderately thermophilic, facultatively anaerobic, lithoautotrophic and methylotrophic bacterium isolated from a terrestrial mud volcano.</title>
        <authorList>
            <person name="Slobodkina G.B."/>
            <person name="Merkel A.Y."/>
            <person name="Slobodkin A.I."/>
        </authorList>
    </citation>
    <scope>NUCLEOTIDE SEQUENCE [LARGE SCALE GENOMIC DNA]</scope>
    <source>
        <strain evidence="6 7">SM250</strain>
    </source>
</reference>
<protein>
    <submittedName>
        <fullName evidence="6">GntR family transcriptional regulator</fullName>
    </submittedName>
</protein>
<dbReference type="Pfam" id="PF00392">
    <property type="entry name" value="GntR"/>
    <property type="match status" value="1"/>
</dbReference>
<accession>A0A5C7EM20</accession>
<dbReference type="InterPro" id="IPR011663">
    <property type="entry name" value="UTRA"/>
</dbReference>
<dbReference type="SMART" id="SM00866">
    <property type="entry name" value="UTRA"/>
    <property type="match status" value="1"/>
</dbReference>
<dbReference type="InterPro" id="IPR036390">
    <property type="entry name" value="WH_DNA-bd_sf"/>
</dbReference>
<dbReference type="PANTHER" id="PTHR44846">
    <property type="entry name" value="MANNOSYL-D-GLYCERATE TRANSPORT/METABOLISM SYSTEM REPRESSOR MNGR-RELATED"/>
    <property type="match status" value="1"/>
</dbReference>
<evidence type="ECO:0000256" key="1">
    <source>
        <dbReference type="ARBA" id="ARBA00023015"/>
    </source>
</evidence>
<dbReference type="InterPro" id="IPR000524">
    <property type="entry name" value="Tscrpt_reg_HTH_GntR"/>
</dbReference>
<dbReference type="PROSITE" id="PS50949">
    <property type="entry name" value="HTH_GNTR"/>
    <property type="match status" value="1"/>
</dbReference>
<keyword evidence="7" id="KW-1185">Reference proteome</keyword>
<dbReference type="RefSeq" id="WP_147798613.1">
    <property type="nucleotide sequence ID" value="NZ_VPFL01000002.1"/>
</dbReference>
<feature type="compositionally biased region" description="Basic and acidic residues" evidence="4">
    <location>
        <begin position="1"/>
        <end position="12"/>
    </location>
</feature>
<dbReference type="Gene3D" id="1.10.10.10">
    <property type="entry name" value="Winged helix-like DNA-binding domain superfamily/Winged helix DNA-binding domain"/>
    <property type="match status" value="1"/>
</dbReference>
<name>A0A5C7EM20_9PROT</name>
<evidence type="ECO:0000313" key="7">
    <source>
        <dbReference type="Proteomes" id="UP000321201"/>
    </source>
</evidence>
<evidence type="ECO:0000259" key="5">
    <source>
        <dbReference type="PROSITE" id="PS50949"/>
    </source>
</evidence>
<evidence type="ECO:0000313" key="6">
    <source>
        <dbReference type="EMBL" id="TXF13439.1"/>
    </source>
</evidence>
<dbReference type="CDD" id="cd07377">
    <property type="entry name" value="WHTH_GntR"/>
    <property type="match status" value="1"/>
</dbReference>
<dbReference type="SUPFAM" id="SSF46785">
    <property type="entry name" value="Winged helix' DNA-binding domain"/>
    <property type="match status" value="1"/>
</dbReference>
<dbReference type="Pfam" id="PF07702">
    <property type="entry name" value="UTRA"/>
    <property type="match status" value="1"/>
</dbReference>
<organism evidence="6 7">
    <name type="scientific">Pelomicrobium methylotrophicum</name>
    <dbReference type="NCBI Taxonomy" id="2602750"/>
    <lineage>
        <taxon>Bacteria</taxon>
        <taxon>Pseudomonadati</taxon>
        <taxon>Pseudomonadota</taxon>
        <taxon>Hydrogenophilia</taxon>
        <taxon>Hydrogenophilia incertae sedis</taxon>
        <taxon>Pelomicrobium</taxon>
    </lineage>
</organism>
<feature type="domain" description="HTH gntR-type" evidence="5">
    <location>
        <begin position="24"/>
        <end position="92"/>
    </location>
</feature>
<dbReference type="GO" id="GO:0003700">
    <property type="term" value="F:DNA-binding transcription factor activity"/>
    <property type="evidence" value="ECO:0007669"/>
    <property type="project" value="InterPro"/>
</dbReference>
<gene>
    <name evidence="6" type="ORF">FR698_02600</name>
</gene>
<feature type="region of interest" description="Disordered" evidence="4">
    <location>
        <begin position="1"/>
        <end position="25"/>
    </location>
</feature>
<keyword evidence="2" id="KW-0238">DNA-binding</keyword>
<dbReference type="InterPro" id="IPR050679">
    <property type="entry name" value="Bact_HTH_transcr_reg"/>
</dbReference>
<dbReference type="InterPro" id="IPR036388">
    <property type="entry name" value="WH-like_DNA-bd_sf"/>
</dbReference>
<dbReference type="FunFam" id="1.10.10.10:FF:000079">
    <property type="entry name" value="GntR family transcriptional regulator"/>
    <property type="match status" value="1"/>
</dbReference>
<dbReference type="SUPFAM" id="SSF64288">
    <property type="entry name" value="Chorismate lyase-like"/>
    <property type="match status" value="1"/>
</dbReference>
<dbReference type="GO" id="GO:0045892">
    <property type="term" value="P:negative regulation of DNA-templated transcription"/>
    <property type="evidence" value="ECO:0007669"/>
    <property type="project" value="TreeGrafter"/>
</dbReference>
<dbReference type="PRINTS" id="PR00035">
    <property type="entry name" value="HTHGNTR"/>
</dbReference>
<dbReference type="AlphaFoldDB" id="A0A5C7EM20"/>
<keyword evidence="3" id="KW-0804">Transcription</keyword>
<dbReference type="PANTHER" id="PTHR44846:SF1">
    <property type="entry name" value="MANNOSYL-D-GLYCERATE TRANSPORT_METABOLISM SYSTEM REPRESSOR MNGR-RELATED"/>
    <property type="match status" value="1"/>
</dbReference>
<comment type="caution">
    <text evidence="6">The sequence shown here is derived from an EMBL/GenBank/DDBJ whole genome shotgun (WGS) entry which is preliminary data.</text>
</comment>
<dbReference type="InParanoid" id="A0A5C7EM20"/>
<dbReference type="EMBL" id="VPFL01000002">
    <property type="protein sequence ID" value="TXF13439.1"/>
    <property type="molecule type" value="Genomic_DNA"/>
</dbReference>
<dbReference type="SMART" id="SM00345">
    <property type="entry name" value="HTH_GNTR"/>
    <property type="match status" value="1"/>
</dbReference>
<evidence type="ECO:0000256" key="2">
    <source>
        <dbReference type="ARBA" id="ARBA00023125"/>
    </source>
</evidence>